<gene>
    <name evidence="8" type="ORF">M407DRAFT_26637</name>
</gene>
<dbReference type="STRING" id="1051891.A0A0C3QDY9"/>
<evidence type="ECO:0000256" key="4">
    <source>
        <dbReference type="ARBA" id="ARBA00023242"/>
    </source>
</evidence>
<dbReference type="InterPro" id="IPR000232">
    <property type="entry name" value="HSF_DNA-bd"/>
</dbReference>
<feature type="compositionally biased region" description="Polar residues" evidence="6">
    <location>
        <begin position="221"/>
        <end position="232"/>
    </location>
</feature>
<dbReference type="SMART" id="SM00415">
    <property type="entry name" value="HSF"/>
    <property type="match status" value="1"/>
</dbReference>
<dbReference type="GO" id="GO:0003700">
    <property type="term" value="F:DNA-binding transcription factor activity"/>
    <property type="evidence" value="ECO:0007669"/>
    <property type="project" value="InterPro"/>
</dbReference>
<sequence length="452" mass="50393">MSPKQALDVFSFSTAQPPNPSASHTPSSRLDLKPSAGCMLGAQGLREVGEAQYSRQNAPNARQWAMEEESTEQNADATPAFSPVPLRDGIRSDHHREQKHPSGKQFPFKVYDMLEDEAMMRYARWIKSGHRDAFLIPDIDAFLANVMPKHFKEMNQWASFQKQLNNYGFEKQDRGAGKALYAHLENKFRKGRPDLLPQVLRRPHWPTNACMRQDLSPANKRPSTPITPTAPQLESHIYPNRKEIQIETRKFLEAKILELGRELESSKTTQSMMENRLQATESRLRVVEHQLYELLKRLQGTPDYDFFHDEATEVTVTPGASLTESSLQSVLFESHLTKESAPGVFDDAVEAGVGAFESLPGPSQSLSSGSNPTTESTLGVFHHLSAGFVGGLHTELNVTGSLHGSSSEFYLATEMAYEGLHTHNTASQVQSVPPEYHLETGPALNSMVPTLR</sequence>
<dbReference type="SUPFAM" id="SSF46785">
    <property type="entry name" value="Winged helix' DNA-binding domain"/>
    <property type="match status" value="1"/>
</dbReference>
<proteinExistence type="inferred from homology"/>
<comment type="subcellular location">
    <subcellularLocation>
        <location evidence="1">Nucleus</location>
    </subcellularLocation>
</comment>
<feature type="domain" description="HSF-type DNA-binding" evidence="7">
    <location>
        <begin position="102"/>
        <end position="202"/>
    </location>
</feature>
<dbReference type="HOGENOM" id="CLU_561629_0_0_1"/>
<dbReference type="OrthoDB" id="3237960at2759"/>
<dbReference type="InterPro" id="IPR036388">
    <property type="entry name" value="WH-like_DNA-bd_sf"/>
</dbReference>
<protein>
    <recommendedName>
        <fullName evidence="7">HSF-type DNA-binding domain-containing protein</fullName>
    </recommendedName>
</protein>
<dbReference type="PANTHER" id="PTHR10015:SF427">
    <property type="entry name" value="HEAT SHOCK FACTOR PROTEIN"/>
    <property type="match status" value="1"/>
</dbReference>
<feature type="compositionally biased region" description="Polar residues" evidence="6">
    <location>
        <begin position="11"/>
        <end position="28"/>
    </location>
</feature>
<evidence type="ECO:0000256" key="2">
    <source>
        <dbReference type="ARBA" id="ARBA00006403"/>
    </source>
</evidence>
<feature type="region of interest" description="Disordered" evidence="6">
    <location>
        <begin position="213"/>
        <end position="232"/>
    </location>
</feature>
<comment type="similarity">
    <text evidence="2 5">Belongs to the HSF family.</text>
</comment>
<keyword evidence="3" id="KW-0238">DNA-binding</keyword>
<reference evidence="8 9" key="1">
    <citation type="submission" date="2014-04" db="EMBL/GenBank/DDBJ databases">
        <authorList>
            <consortium name="DOE Joint Genome Institute"/>
            <person name="Kuo A."/>
            <person name="Girlanda M."/>
            <person name="Perotto S."/>
            <person name="Kohler A."/>
            <person name="Nagy L.G."/>
            <person name="Floudas D."/>
            <person name="Copeland A."/>
            <person name="Barry K.W."/>
            <person name="Cichocki N."/>
            <person name="Veneault-Fourrey C."/>
            <person name="LaButti K."/>
            <person name="Lindquist E.A."/>
            <person name="Lipzen A."/>
            <person name="Lundell T."/>
            <person name="Morin E."/>
            <person name="Murat C."/>
            <person name="Sun H."/>
            <person name="Tunlid A."/>
            <person name="Henrissat B."/>
            <person name="Grigoriev I.V."/>
            <person name="Hibbett D.S."/>
            <person name="Martin F."/>
            <person name="Nordberg H.P."/>
            <person name="Cantor M.N."/>
            <person name="Hua S.X."/>
        </authorList>
    </citation>
    <scope>NUCLEOTIDE SEQUENCE [LARGE SCALE GENOMIC DNA]</scope>
    <source>
        <strain evidence="8 9">MUT 4182</strain>
    </source>
</reference>
<keyword evidence="9" id="KW-1185">Reference proteome</keyword>
<feature type="compositionally biased region" description="Basic and acidic residues" evidence="6">
    <location>
        <begin position="88"/>
        <end position="100"/>
    </location>
</feature>
<dbReference type="Pfam" id="PF00447">
    <property type="entry name" value="HSF_DNA-bind"/>
    <property type="match status" value="1"/>
</dbReference>
<dbReference type="GO" id="GO:0043565">
    <property type="term" value="F:sequence-specific DNA binding"/>
    <property type="evidence" value="ECO:0007669"/>
    <property type="project" value="InterPro"/>
</dbReference>
<evidence type="ECO:0000256" key="1">
    <source>
        <dbReference type="ARBA" id="ARBA00004123"/>
    </source>
</evidence>
<reference evidence="9" key="2">
    <citation type="submission" date="2015-01" db="EMBL/GenBank/DDBJ databases">
        <title>Evolutionary Origins and Diversification of the Mycorrhizal Mutualists.</title>
        <authorList>
            <consortium name="DOE Joint Genome Institute"/>
            <consortium name="Mycorrhizal Genomics Consortium"/>
            <person name="Kohler A."/>
            <person name="Kuo A."/>
            <person name="Nagy L.G."/>
            <person name="Floudas D."/>
            <person name="Copeland A."/>
            <person name="Barry K.W."/>
            <person name="Cichocki N."/>
            <person name="Veneault-Fourrey C."/>
            <person name="LaButti K."/>
            <person name="Lindquist E.A."/>
            <person name="Lipzen A."/>
            <person name="Lundell T."/>
            <person name="Morin E."/>
            <person name="Murat C."/>
            <person name="Riley R."/>
            <person name="Ohm R."/>
            <person name="Sun H."/>
            <person name="Tunlid A."/>
            <person name="Henrissat B."/>
            <person name="Grigoriev I.V."/>
            <person name="Hibbett D.S."/>
            <person name="Martin F."/>
        </authorList>
    </citation>
    <scope>NUCLEOTIDE SEQUENCE [LARGE SCALE GENOMIC DNA]</scope>
    <source>
        <strain evidence="9">MUT 4182</strain>
    </source>
</reference>
<keyword evidence="4" id="KW-0539">Nucleus</keyword>
<feature type="region of interest" description="Disordered" evidence="6">
    <location>
        <begin position="58"/>
        <end position="103"/>
    </location>
</feature>
<evidence type="ECO:0000256" key="6">
    <source>
        <dbReference type="SAM" id="MobiDB-lite"/>
    </source>
</evidence>
<dbReference type="PANTHER" id="PTHR10015">
    <property type="entry name" value="HEAT SHOCK TRANSCRIPTION FACTOR"/>
    <property type="match status" value="1"/>
</dbReference>
<dbReference type="EMBL" id="KN823072">
    <property type="protein sequence ID" value="KIO23936.1"/>
    <property type="molecule type" value="Genomic_DNA"/>
</dbReference>
<dbReference type="Gene3D" id="1.10.10.10">
    <property type="entry name" value="Winged helix-like DNA-binding domain superfamily/Winged helix DNA-binding domain"/>
    <property type="match status" value="1"/>
</dbReference>
<dbReference type="Proteomes" id="UP000054248">
    <property type="component" value="Unassembled WGS sequence"/>
</dbReference>
<organism evidence="8 9">
    <name type="scientific">Tulasnella calospora MUT 4182</name>
    <dbReference type="NCBI Taxonomy" id="1051891"/>
    <lineage>
        <taxon>Eukaryota</taxon>
        <taxon>Fungi</taxon>
        <taxon>Dikarya</taxon>
        <taxon>Basidiomycota</taxon>
        <taxon>Agaricomycotina</taxon>
        <taxon>Agaricomycetes</taxon>
        <taxon>Cantharellales</taxon>
        <taxon>Tulasnellaceae</taxon>
        <taxon>Tulasnella</taxon>
    </lineage>
</organism>
<feature type="region of interest" description="Disordered" evidence="6">
    <location>
        <begin position="1"/>
        <end position="32"/>
    </location>
</feature>
<dbReference type="AlphaFoldDB" id="A0A0C3QDY9"/>
<evidence type="ECO:0000313" key="8">
    <source>
        <dbReference type="EMBL" id="KIO23936.1"/>
    </source>
</evidence>
<evidence type="ECO:0000256" key="5">
    <source>
        <dbReference type="RuleBase" id="RU004020"/>
    </source>
</evidence>
<evidence type="ECO:0000259" key="7">
    <source>
        <dbReference type="SMART" id="SM00415"/>
    </source>
</evidence>
<evidence type="ECO:0000256" key="3">
    <source>
        <dbReference type="ARBA" id="ARBA00023125"/>
    </source>
</evidence>
<accession>A0A0C3QDY9</accession>
<evidence type="ECO:0000313" key="9">
    <source>
        <dbReference type="Proteomes" id="UP000054248"/>
    </source>
</evidence>
<name>A0A0C3QDY9_9AGAM</name>
<dbReference type="GO" id="GO:0005634">
    <property type="term" value="C:nucleus"/>
    <property type="evidence" value="ECO:0007669"/>
    <property type="project" value="UniProtKB-SubCell"/>
</dbReference>
<dbReference type="InterPro" id="IPR036390">
    <property type="entry name" value="WH_DNA-bd_sf"/>
</dbReference>